<dbReference type="OrthoDB" id="10252354at2759"/>
<evidence type="ECO:0000256" key="4">
    <source>
        <dbReference type="ARBA" id="ARBA00022777"/>
    </source>
</evidence>
<dbReference type="GO" id="GO:0005524">
    <property type="term" value="F:ATP binding"/>
    <property type="evidence" value="ECO:0007669"/>
    <property type="project" value="UniProtKB-UniRule"/>
</dbReference>
<dbReference type="SUPFAM" id="SSF56112">
    <property type="entry name" value="Protein kinase-like (PK-like)"/>
    <property type="match status" value="1"/>
</dbReference>
<evidence type="ECO:0000313" key="11">
    <source>
        <dbReference type="EMBL" id="VDD97557.1"/>
    </source>
</evidence>
<dbReference type="FunFam" id="3.30.200.20:FF:000040">
    <property type="entry name" value="Dual specificity mitogen-activated protein kinase kinase"/>
    <property type="match status" value="1"/>
</dbReference>
<name>A0A0N4VQ62_ENTVE</name>
<dbReference type="GO" id="GO:0004708">
    <property type="term" value="F:MAP kinase kinase activity"/>
    <property type="evidence" value="ECO:0007669"/>
    <property type="project" value="UniProtKB-EC"/>
</dbReference>
<proteinExistence type="inferred from homology"/>
<evidence type="ECO:0000256" key="3">
    <source>
        <dbReference type="ARBA" id="ARBA00022741"/>
    </source>
</evidence>
<feature type="binding site" evidence="8">
    <location>
        <position position="94"/>
    </location>
    <ligand>
        <name>ATP</name>
        <dbReference type="ChEBI" id="CHEBI:30616"/>
    </ligand>
</feature>
<dbReference type="WBParaSite" id="EVEC_0001315401-mRNA-1">
    <property type="protein sequence ID" value="EVEC_0001315401-mRNA-1"/>
    <property type="gene ID" value="EVEC_0001315401"/>
</dbReference>
<sequence length="339" mass="38413">MPNRPTLPLLLPATVDRISPLHSPRSPLDAREREERINRKYNELRSRSGLLTIMGTSHRCSADFLEQISVIGEGSFGVVLKARCKHKSTLLALKKILISNVENYKSAVTDLAVIMEAHACPNIVKCYGCFVTESEITICLELMAMGFDRILKRISMVPENIIRQVALSSVNALRYLKSLHMMHRDIKPANILIDLHGTIKLCDFGLCGRLIDTNRAETFSLGTSAYLPPERIGGQQKYGIRADVWSLGITLYELATGRNPYSEAVTHMAMEIMISREPSPRLNPSKTYSKIFCEFLNQCLQKRQEDRPHYSDLERTPFLTEARNDSRTNVESWLQFVIS</sequence>
<dbReference type="EC" id="2.7.12.2" evidence="7"/>
<evidence type="ECO:0000256" key="7">
    <source>
        <dbReference type="ARBA" id="ARBA00038999"/>
    </source>
</evidence>
<evidence type="ECO:0000256" key="5">
    <source>
        <dbReference type="ARBA" id="ARBA00022840"/>
    </source>
</evidence>
<dbReference type="GO" id="GO:0051403">
    <property type="term" value="P:stress-activated MAPK cascade"/>
    <property type="evidence" value="ECO:0007669"/>
    <property type="project" value="TreeGrafter"/>
</dbReference>
<dbReference type="EMBL" id="UXUI01014109">
    <property type="protein sequence ID" value="VDD97557.1"/>
    <property type="molecule type" value="Genomic_DNA"/>
</dbReference>
<keyword evidence="12" id="KW-1185">Reference proteome</keyword>
<dbReference type="PANTHER" id="PTHR48013:SF11">
    <property type="entry name" value="LICORNE"/>
    <property type="match status" value="1"/>
</dbReference>
<comment type="similarity">
    <text evidence="6">Belongs to the protein kinase superfamily. STE Ser/Thr protein kinase family. MAP kinase kinase subfamily.</text>
</comment>
<dbReference type="PROSITE" id="PS50011">
    <property type="entry name" value="PROTEIN_KINASE_DOM"/>
    <property type="match status" value="1"/>
</dbReference>
<keyword evidence="5 8" id="KW-0067">ATP-binding</keyword>
<evidence type="ECO:0000313" key="13">
    <source>
        <dbReference type="WBParaSite" id="EVEC_0001315401-mRNA-1"/>
    </source>
</evidence>
<dbReference type="Pfam" id="PF00069">
    <property type="entry name" value="Pkinase"/>
    <property type="match status" value="1"/>
</dbReference>
<organism evidence="13">
    <name type="scientific">Enterobius vermicularis</name>
    <name type="common">Human pinworm</name>
    <dbReference type="NCBI Taxonomy" id="51028"/>
    <lineage>
        <taxon>Eukaryota</taxon>
        <taxon>Metazoa</taxon>
        <taxon>Ecdysozoa</taxon>
        <taxon>Nematoda</taxon>
        <taxon>Chromadorea</taxon>
        <taxon>Rhabditida</taxon>
        <taxon>Spirurina</taxon>
        <taxon>Oxyuridomorpha</taxon>
        <taxon>Oxyuroidea</taxon>
        <taxon>Oxyuridae</taxon>
        <taxon>Enterobius</taxon>
    </lineage>
</organism>
<dbReference type="PROSITE" id="PS00108">
    <property type="entry name" value="PROTEIN_KINASE_ST"/>
    <property type="match status" value="1"/>
</dbReference>
<dbReference type="Gene3D" id="3.30.200.20">
    <property type="entry name" value="Phosphorylase Kinase, domain 1"/>
    <property type="match status" value="1"/>
</dbReference>
<dbReference type="InterPro" id="IPR008271">
    <property type="entry name" value="Ser/Thr_kinase_AS"/>
</dbReference>
<dbReference type="STRING" id="51028.A0A0N4VQ62"/>
<dbReference type="GO" id="GO:0004674">
    <property type="term" value="F:protein serine/threonine kinase activity"/>
    <property type="evidence" value="ECO:0007669"/>
    <property type="project" value="UniProtKB-KW"/>
</dbReference>
<dbReference type="Gene3D" id="1.10.510.10">
    <property type="entry name" value="Transferase(Phosphotransferase) domain 1"/>
    <property type="match status" value="1"/>
</dbReference>
<dbReference type="Proteomes" id="UP000274131">
    <property type="component" value="Unassembled WGS sequence"/>
</dbReference>
<reference evidence="11 12" key="2">
    <citation type="submission" date="2018-10" db="EMBL/GenBank/DDBJ databases">
        <authorList>
            <consortium name="Pathogen Informatics"/>
        </authorList>
    </citation>
    <scope>NUCLEOTIDE SEQUENCE [LARGE SCALE GENOMIC DNA]</scope>
</reference>
<evidence type="ECO:0000313" key="12">
    <source>
        <dbReference type="Proteomes" id="UP000274131"/>
    </source>
</evidence>
<keyword evidence="2" id="KW-0808">Transferase</keyword>
<accession>A0A0N4VQ62</accession>
<feature type="domain" description="Protein kinase" evidence="10">
    <location>
        <begin position="65"/>
        <end position="319"/>
    </location>
</feature>
<keyword evidence="1 9" id="KW-0723">Serine/threonine-protein kinase</keyword>
<evidence type="ECO:0000256" key="8">
    <source>
        <dbReference type="PROSITE-ProRule" id="PRU10141"/>
    </source>
</evidence>
<reference evidence="13" key="1">
    <citation type="submission" date="2017-02" db="UniProtKB">
        <authorList>
            <consortium name="WormBaseParasite"/>
        </authorList>
    </citation>
    <scope>IDENTIFICATION</scope>
</reference>
<dbReference type="InterPro" id="IPR011009">
    <property type="entry name" value="Kinase-like_dom_sf"/>
</dbReference>
<evidence type="ECO:0000256" key="2">
    <source>
        <dbReference type="ARBA" id="ARBA00022679"/>
    </source>
</evidence>
<dbReference type="InterPro" id="IPR017441">
    <property type="entry name" value="Protein_kinase_ATP_BS"/>
</dbReference>
<dbReference type="PROSITE" id="PS00107">
    <property type="entry name" value="PROTEIN_KINASE_ATP"/>
    <property type="match status" value="1"/>
</dbReference>
<evidence type="ECO:0000256" key="1">
    <source>
        <dbReference type="ARBA" id="ARBA00022527"/>
    </source>
</evidence>
<dbReference type="InterPro" id="IPR000719">
    <property type="entry name" value="Prot_kinase_dom"/>
</dbReference>
<evidence type="ECO:0000259" key="10">
    <source>
        <dbReference type="PROSITE" id="PS50011"/>
    </source>
</evidence>
<keyword evidence="4" id="KW-0418">Kinase</keyword>
<keyword evidence="3 8" id="KW-0547">Nucleotide-binding</keyword>
<evidence type="ECO:0000256" key="6">
    <source>
        <dbReference type="ARBA" id="ARBA00038035"/>
    </source>
</evidence>
<dbReference type="SMART" id="SM00220">
    <property type="entry name" value="S_TKc"/>
    <property type="match status" value="1"/>
</dbReference>
<dbReference type="AlphaFoldDB" id="A0A0N4VQ62"/>
<evidence type="ECO:0000256" key="9">
    <source>
        <dbReference type="RuleBase" id="RU000304"/>
    </source>
</evidence>
<protein>
    <recommendedName>
        <fullName evidence="7">mitogen-activated protein kinase kinase</fullName>
        <ecNumber evidence="7">2.7.12.2</ecNumber>
    </recommendedName>
</protein>
<gene>
    <name evidence="11" type="ORF">EVEC_LOCUS12308</name>
</gene>
<dbReference type="PANTHER" id="PTHR48013">
    <property type="entry name" value="DUAL SPECIFICITY MITOGEN-ACTIVATED PROTEIN KINASE KINASE 5-RELATED"/>
    <property type="match status" value="1"/>
</dbReference>